<dbReference type="GO" id="GO:0008417">
    <property type="term" value="F:fucosyltransferase activity"/>
    <property type="evidence" value="ECO:0007669"/>
    <property type="project" value="InterPro"/>
</dbReference>
<evidence type="ECO:0000256" key="1">
    <source>
        <dbReference type="ARBA" id="ARBA00008919"/>
    </source>
</evidence>
<evidence type="ECO:0000256" key="2">
    <source>
        <dbReference type="ARBA" id="ARBA00022676"/>
    </source>
</evidence>
<dbReference type="Pfam" id="PF00852">
    <property type="entry name" value="Glyco_transf_10"/>
    <property type="match status" value="1"/>
</dbReference>
<keyword evidence="3 5" id="KW-0808">Transferase</keyword>
<dbReference type="AlphaFoldDB" id="A0A0Q0W4L0"/>
<comment type="caution">
    <text evidence="5">The sequence shown here is derived from an EMBL/GenBank/DDBJ whole genome shotgun (WGS) entry which is preliminary data.</text>
</comment>
<dbReference type="InterPro" id="IPR001503">
    <property type="entry name" value="Glyco_trans_10"/>
</dbReference>
<evidence type="ECO:0000256" key="3">
    <source>
        <dbReference type="ARBA" id="ARBA00022679"/>
    </source>
</evidence>
<comment type="similarity">
    <text evidence="1">Belongs to the glycosyltransferase 10 family.</text>
</comment>
<accession>A0A0Q0W4L0</accession>
<dbReference type="Proteomes" id="UP000050443">
    <property type="component" value="Unassembled WGS sequence"/>
</dbReference>
<dbReference type="SUPFAM" id="SSF53756">
    <property type="entry name" value="UDP-Glycosyltransferase/glycogen phosphorylase"/>
    <property type="match status" value="1"/>
</dbReference>
<dbReference type="InterPro" id="IPR038577">
    <property type="entry name" value="GT10-like_C_sf"/>
</dbReference>
<dbReference type="GO" id="GO:0016020">
    <property type="term" value="C:membrane"/>
    <property type="evidence" value="ECO:0007669"/>
    <property type="project" value="InterPro"/>
</dbReference>
<name>A0A0Q0W4L0_9FLAO</name>
<proteinExistence type="inferred from homology"/>
<dbReference type="EMBL" id="JRLF01000007">
    <property type="protein sequence ID" value="KQB41559.1"/>
    <property type="molecule type" value="Genomic_DNA"/>
</dbReference>
<reference evidence="5 6" key="1">
    <citation type="submission" date="2014-09" db="EMBL/GenBank/DDBJ databases">
        <title>Genome sequence of Flavobacterium aquidurense RC62.</title>
        <authorList>
            <person name="Kim J.F."/>
            <person name="Kwak M.-J."/>
        </authorList>
    </citation>
    <scope>NUCLEOTIDE SEQUENCE [LARGE SCALE GENOMIC DNA]</scope>
    <source>
        <strain evidence="5 6">RC62</strain>
    </source>
</reference>
<organism evidence="5 6">
    <name type="scientific">Flavobacterium aquidurense</name>
    <dbReference type="NCBI Taxonomy" id="362413"/>
    <lineage>
        <taxon>Bacteria</taxon>
        <taxon>Pseudomonadati</taxon>
        <taxon>Bacteroidota</taxon>
        <taxon>Flavobacteriia</taxon>
        <taxon>Flavobacteriales</taxon>
        <taxon>Flavobacteriaceae</taxon>
        <taxon>Flavobacterium</taxon>
    </lineage>
</organism>
<evidence type="ECO:0000259" key="4">
    <source>
        <dbReference type="Pfam" id="PF00852"/>
    </source>
</evidence>
<dbReference type="PANTHER" id="PTHR11929">
    <property type="entry name" value="ALPHA- 1,3 -FUCOSYLTRANSFERASE"/>
    <property type="match status" value="1"/>
</dbReference>
<keyword evidence="2" id="KW-0328">Glycosyltransferase</keyword>
<dbReference type="PATRIC" id="fig|362413.3.peg.3830"/>
<sequence length="329" mass="39311">MYKIKLIFPYPNYPIARQVPNWLPNWGNFFPVKWGDFQFFINDNTTDYDFLIVFNFLINEEICNCPIENRIFLTAEPSVIQKYSTEFLSQFGHVITCQRDLNHKNKVYFHQGHNWFVGKNYDELINNLLIEKTKPLSIVVSNKQFTDGHKKRFDFVMSLKDHFKSDLDLFGRGINDFEDKWDVLAPYKYSIAIENYVCDDWITEKIYDCYLAHTFPIYYGCPNIEKYFDSNSYELIDIENTNKSIKIIENILSQNNFYEEHLEEIIKAKLHYLNNLNIFPLVCNYIIEKKLSKTHLKTPIRIHPEVVYNKNSKTTFFKIKNKIKNAIKF</sequence>
<dbReference type="OrthoDB" id="9791032at2"/>
<dbReference type="RefSeq" id="WP_055093151.1">
    <property type="nucleotide sequence ID" value="NZ_JRLF01000007.1"/>
</dbReference>
<dbReference type="PANTHER" id="PTHR11929:SF194">
    <property type="entry name" value="ALPHA-(1,3)-FUCOSYLTRANSFERASE 10"/>
    <property type="match status" value="1"/>
</dbReference>
<gene>
    <name evidence="5" type="ORF">RC62_3904</name>
</gene>
<dbReference type="STRING" id="362413.RC62_3904"/>
<feature type="domain" description="Fucosyltransferase C-terminal" evidence="4">
    <location>
        <begin position="131"/>
        <end position="263"/>
    </location>
</feature>
<protein>
    <submittedName>
        <fullName evidence="5">Putative transferase</fullName>
    </submittedName>
</protein>
<dbReference type="Gene3D" id="3.40.50.11660">
    <property type="entry name" value="Glycosyl transferase family 10, C-terminal domain"/>
    <property type="match status" value="1"/>
</dbReference>
<evidence type="ECO:0000313" key="5">
    <source>
        <dbReference type="EMBL" id="KQB41559.1"/>
    </source>
</evidence>
<dbReference type="InterPro" id="IPR055270">
    <property type="entry name" value="Glyco_tran_10_C"/>
</dbReference>
<evidence type="ECO:0000313" key="6">
    <source>
        <dbReference type="Proteomes" id="UP000050443"/>
    </source>
</evidence>